<comment type="similarity">
    <text evidence="2">Belongs to the G-protein coupled receptor 2 family. Adhesion G-protein coupled receptor (ADGR) subfamily.</text>
</comment>
<dbReference type="InterPro" id="IPR036445">
    <property type="entry name" value="GPCR_2_extracell_dom_sf"/>
</dbReference>
<feature type="domain" description="G-protein coupled receptors family 2 profile 2" evidence="17">
    <location>
        <begin position="706"/>
        <end position="999"/>
    </location>
</feature>
<feature type="compositionally biased region" description="Polar residues" evidence="13">
    <location>
        <begin position="1131"/>
        <end position="1147"/>
    </location>
</feature>
<dbReference type="InterPro" id="IPR013783">
    <property type="entry name" value="Ig-like_fold"/>
</dbReference>
<dbReference type="InterPro" id="IPR007110">
    <property type="entry name" value="Ig-like_dom"/>
</dbReference>
<dbReference type="InterPro" id="IPR001879">
    <property type="entry name" value="GPCR_2_extracellular_dom"/>
</dbReference>
<keyword evidence="10" id="KW-1015">Disulfide bond</keyword>
<dbReference type="InterPro" id="IPR032675">
    <property type="entry name" value="LRR_dom_sf"/>
</dbReference>
<evidence type="ECO:0000256" key="5">
    <source>
        <dbReference type="ARBA" id="ARBA00022729"/>
    </source>
</evidence>
<dbReference type="SMART" id="SM00369">
    <property type="entry name" value="LRR_TYP"/>
    <property type="match status" value="3"/>
</dbReference>
<keyword evidence="3" id="KW-0433">Leucine-rich repeat</keyword>
<dbReference type="PANTHER" id="PTHR45930">
    <property type="entry name" value="G-PROTEIN COUPLED RECEPTOR 124-LIKE PROTEIN"/>
    <property type="match status" value="1"/>
</dbReference>
<proteinExistence type="inferred from homology"/>
<feature type="transmembrane region" description="Helical" evidence="14">
    <location>
        <begin position="864"/>
        <end position="882"/>
    </location>
</feature>
<dbReference type="InterPro" id="IPR001611">
    <property type="entry name" value="Leu-rich_rpt"/>
</dbReference>
<feature type="signal peptide" evidence="15">
    <location>
        <begin position="1"/>
        <end position="18"/>
    </location>
</feature>
<comment type="subcellular location">
    <subcellularLocation>
        <location evidence="1">Membrane</location>
        <topology evidence="1">Multi-pass membrane protein</topology>
    </subcellularLocation>
</comment>
<name>A0A9N9XQI8_PHYSR</name>
<keyword evidence="7 14" id="KW-1133">Transmembrane helix</keyword>
<reference evidence="19" key="1">
    <citation type="submission" date="2022-01" db="EMBL/GenBank/DDBJ databases">
        <authorList>
            <person name="King R."/>
        </authorList>
    </citation>
    <scope>NUCLEOTIDE SEQUENCE</scope>
</reference>
<dbReference type="Gene3D" id="3.80.10.10">
    <property type="entry name" value="Ribonuclease Inhibitor"/>
    <property type="match status" value="2"/>
</dbReference>
<feature type="region of interest" description="Disordered" evidence="13">
    <location>
        <begin position="1119"/>
        <end position="1204"/>
    </location>
</feature>
<dbReference type="PROSITE" id="PS50227">
    <property type="entry name" value="G_PROTEIN_RECEP_F2_3"/>
    <property type="match status" value="1"/>
</dbReference>
<dbReference type="SUPFAM" id="SSF111418">
    <property type="entry name" value="Hormone receptor domain"/>
    <property type="match status" value="1"/>
</dbReference>
<dbReference type="Gene3D" id="2.60.40.10">
    <property type="entry name" value="Immunoglobulins"/>
    <property type="match status" value="1"/>
</dbReference>
<dbReference type="PANTHER" id="PTHR45930:SF4">
    <property type="entry name" value="ADHESION G PROTEIN-COUPLED RECEPTOR A3"/>
    <property type="match status" value="1"/>
</dbReference>
<evidence type="ECO:0000256" key="11">
    <source>
        <dbReference type="ARBA" id="ARBA00023170"/>
    </source>
</evidence>
<dbReference type="SUPFAM" id="SSF52058">
    <property type="entry name" value="L domain-like"/>
    <property type="match status" value="1"/>
</dbReference>
<evidence type="ECO:0000256" key="12">
    <source>
        <dbReference type="ARBA" id="ARBA00023224"/>
    </source>
</evidence>
<evidence type="ECO:0000256" key="6">
    <source>
        <dbReference type="ARBA" id="ARBA00022737"/>
    </source>
</evidence>
<feature type="transmembrane region" description="Helical" evidence="14">
    <location>
        <begin position="945"/>
        <end position="969"/>
    </location>
</feature>
<dbReference type="PROSITE" id="PS50835">
    <property type="entry name" value="IG_LIKE"/>
    <property type="match status" value="1"/>
</dbReference>
<feature type="transmembrane region" description="Helical" evidence="14">
    <location>
        <begin position="744"/>
        <end position="762"/>
    </location>
</feature>
<dbReference type="OrthoDB" id="10031018at2759"/>
<keyword evidence="20" id="KW-1185">Reference proteome</keyword>
<dbReference type="InterPro" id="IPR046338">
    <property type="entry name" value="GAIN_dom_sf"/>
</dbReference>
<feature type="transmembrane region" description="Helical" evidence="14">
    <location>
        <begin position="709"/>
        <end position="732"/>
    </location>
</feature>
<evidence type="ECO:0000256" key="8">
    <source>
        <dbReference type="ARBA" id="ARBA00023040"/>
    </source>
</evidence>
<evidence type="ECO:0000313" key="20">
    <source>
        <dbReference type="Proteomes" id="UP001153712"/>
    </source>
</evidence>
<evidence type="ECO:0000256" key="2">
    <source>
        <dbReference type="ARBA" id="ARBA00007343"/>
    </source>
</evidence>
<dbReference type="PROSITE" id="PS50261">
    <property type="entry name" value="G_PROTEIN_RECEP_F2_4"/>
    <property type="match status" value="1"/>
</dbReference>
<feature type="transmembrane region" description="Helical" evidence="14">
    <location>
        <begin position="975"/>
        <end position="997"/>
    </location>
</feature>
<feature type="transmembrane region" description="Helical" evidence="14">
    <location>
        <begin position="774"/>
        <end position="794"/>
    </location>
</feature>
<dbReference type="SMART" id="SM00409">
    <property type="entry name" value="IG"/>
    <property type="match status" value="1"/>
</dbReference>
<evidence type="ECO:0000313" key="19">
    <source>
        <dbReference type="EMBL" id="CAG9860489.1"/>
    </source>
</evidence>
<evidence type="ECO:0000256" key="15">
    <source>
        <dbReference type="SAM" id="SignalP"/>
    </source>
</evidence>
<evidence type="ECO:0000256" key="4">
    <source>
        <dbReference type="ARBA" id="ARBA00022692"/>
    </source>
</evidence>
<evidence type="ECO:0000259" key="18">
    <source>
        <dbReference type="PROSITE" id="PS50835"/>
    </source>
</evidence>
<dbReference type="Pfam" id="PF13855">
    <property type="entry name" value="LRR_8"/>
    <property type="match status" value="1"/>
</dbReference>
<dbReference type="InterPro" id="IPR017981">
    <property type="entry name" value="GPCR_2-like_7TM"/>
</dbReference>
<keyword evidence="5 15" id="KW-0732">Signal</keyword>
<dbReference type="PROSITE" id="PS51450">
    <property type="entry name" value="LRR"/>
    <property type="match status" value="2"/>
</dbReference>
<dbReference type="Pfam" id="PF00002">
    <property type="entry name" value="7tm_2"/>
    <property type="match status" value="1"/>
</dbReference>
<keyword evidence="9 14" id="KW-0472">Membrane</keyword>
<evidence type="ECO:0000259" key="16">
    <source>
        <dbReference type="PROSITE" id="PS50227"/>
    </source>
</evidence>
<dbReference type="GO" id="GO:0007166">
    <property type="term" value="P:cell surface receptor signaling pathway"/>
    <property type="evidence" value="ECO:0007669"/>
    <property type="project" value="InterPro"/>
</dbReference>
<evidence type="ECO:0000259" key="17">
    <source>
        <dbReference type="PROSITE" id="PS50261"/>
    </source>
</evidence>
<dbReference type="InterPro" id="IPR051963">
    <property type="entry name" value="Adhesion_GPCR_A"/>
</dbReference>
<dbReference type="SMART" id="SM00082">
    <property type="entry name" value="LRRCT"/>
    <property type="match status" value="1"/>
</dbReference>
<organism evidence="19 20">
    <name type="scientific">Phyllotreta striolata</name>
    <name type="common">Striped flea beetle</name>
    <name type="synonym">Crioceris striolata</name>
    <dbReference type="NCBI Taxonomy" id="444603"/>
    <lineage>
        <taxon>Eukaryota</taxon>
        <taxon>Metazoa</taxon>
        <taxon>Ecdysozoa</taxon>
        <taxon>Arthropoda</taxon>
        <taxon>Hexapoda</taxon>
        <taxon>Insecta</taxon>
        <taxon>Pterygota</taxon>
        <taxon>Neoptera</taxon>
        <taxon>Endopterygota</taxon>
        <taxon>Coleoptera</taxon>
        <taxon>Polyphaga</taxon>
        <taxon>Cucujiformia</taxon>
        <taxon>Chrysomeloidea</taxon>
        <taxon>Chrysomelidae</taxon>
        <taxon>Galerucinae</taxon>
        <taxon>Alticini</taxon>
        <taxon>Phyllotreta</taxon>
    </lineage>
</organism>
<dbReference type="InterPro" id="IPR000832">
    <property type="entry name" value="GPCR_2_secretin-like"/>
</dbReference>
<evidence type="ECO:0000256" key="7">
    <source>
        <dbReference type="ARBA" id="ARBA00022989"/>
    </source>
</evidence>
<keyword evidence="6" id="KW-0677">Repeat</keyword>
<evidence type="ECO:0000256" key="10">
    <source>
        <dbReference type="ARBA" id="ARBA00023157"/>
    </source>
</evidence>
<dbReference type="InterPro" id="IPR000483">
    <property type="entry name" value="Cys-rich_flank_reg_C"/>
</dbReference>
<dbReference type="InterPro" id="IPR058808">
    <property type="entry name" value="GAIN_ADGRA2/3"/>
</dbReference>
<dbReference type="InterPro" id="IPR036179">
    <property type="entry name" value="Ig-like_dom_sf"/>
</dbReference>
<dbReference type="SUPFAM" id="SSF48726">
    <property type="entry name" value="Immunoglobulin"/>
    <property type="match status" value="1"/>
</dbReference>
<feature type="domain" description="Ig-like" evidence="18">
    <location>
        <begin position="219"/>
        <end position="327"/>
    </location>
</feature>
<dbReference type="GO" id="GO:0005886">
    <property type="term" value="C:plasma membrane"/>
    <property type="evidence" value="ECO:0007669"/>
    <property type="project" value="TreeGrafter"/>
</dbReference>
<dbReference type="Pfam" id="PF26588">
    <property type="entry name" value="GAIN_ADGRA3"/>
    <property type="match status" value="1"/>
</dbReference>
<dbReference type="GO" id="GO:0004930">
    <property type="term" value="F:G protein-coupled receptor activity"/>
    <property type="evidence" value="ECO:0007669"/>
    <property type="project" value="UniProtKB-KW"/>
</dbReference>
<evidence type="ECO:0000256" key="14">
    <source>
        <dbReference type="SAM" id="Phobius"/>
    </source>
</evidence>
<evidence type="ECO:0000256" key="9">
    <source>
        <dbReference type="ARBA" id="ARBA00023136"/>
    </source>
</evidence>
<sequence>MLAFRFISFVVFVFGVFGVEEKCPTKCSCKATDPQGGFFKMSCVQTEKIRHLDELNLLNLANELIQLNLSGNGLSSFSPKVELIVLQKLDLSRNELTELKAGQFNEVPNLKKLDLSQNNIKYIDLLAFDHLYHLEKLKLNRNQIGAIMTGTFVPLENIKQLDISMNPLVCDCGLLWLLDWIETHSVKLLSNPKCASPSTFEGRSLRKLRVGDDIHCKSPAGNAGLSYIELKPDESQVVFEGDSLTIQCHIPSISDSMEDTTIRWNWLQVDAESHFSDIRVENELLGSAGRISSTLFLPKLSEYHTGTWNCESSSIRSNSSDRSKSISVIVITNTTRFCPISTTKTNKGTYNWPRTVVNHTVDLPCESPNLNYDVSQQRASYTCTETGIWAGLNTSTCPYVSDTTRILRQFSEVSESIEESAKHFRNYTWNVSLFADTVDLFYAVSTIESYIDLAPEGRERSVAGILMEAIDRLMELPGEYLRRAEIEFGTSRMLVRVMERIAVVSGHTDFRKNNLAIEVFPVERDSFTGLTCTLFVDPSDRKDSMFSCSSSHQQVALTYLGKVAEASVTVPEHFFLGMNLTGKLSDLLVAVHSSSKLFSIDDARYGKEDVTSSIAGVHLVDVEDSNLTSPIYVMLRTPATRLYEINPFVPVRWDSILENWTSEGCDFSHTVDQHSVFTCTRSGYYGLLQDVTGSDASDSRFESKLPHPAVYLGVFVLFTSLMVVIVTYLLCYSTIQIPKRSKHSLINTWVVICLLGFFYVFGVYQTGDLRVCRVVGVILHYLTLCSLLWTCVGVNCMYKRLSKRVVVAHEEDVDFTVRKPILGLYLVGWGVGLIVCGLSAAININEYASESYCFLKPGPALSALYVPCAVILVVLIIFLLLVRCSIYDDANGGLSEGTQVTEHVDLDLLEPNFSNVGAVDCRSLSSLSELEDPEHSPSAQLKAHWIFLSVYVLCWLGAAFAAESPFGLFHFERELFSVIFALSATTLSAFTLFFYCVARSDVRVQWVVLTRWLKRKRLEFESRNVEPRQFTVENRIAGSNSSRTSNSRQSNLLKGAVGLNLNGSLSDNRDAKANAVNLVVLHRAQYLIPNIIENPTNPEVFYNPYQSVVARKFFKRQKKRKNAIRGVNDAGKSSESRTNGFRTNVQTDRPRKSHRVDSISIDPDANEDNPLPARLGRERRERDLTCSSEQDDTGSESNKREGVVEGLRSIRRDNSPLSVLADRNSDCVYGNSVKTLSALGAESDKVAAEMAAELDDEGGSWRAGVGDGQSNMSVSDLDELYRQIRRGRSESRPCRRKCPDYESSCLSDSEVNSFVGVGGRRKGEIDRLSDDLDTRV</sequence>
<keyword evidence="12" id="KW-0807">Transducer</keyword>
<evidence type="ECO:0000256" key="3">
    <source>
        <dbReference type="ARBA" id="ARBA00022614"/>
    </source>
</evidence>
<keyword evidence="8" id="KW-0297">G-protein coupled receptor</keyword>
<evidence type="ECO:0000256" key="1">
    <source>
        <dbReference type="ARBA" id="ARBA00004141"/>
    </source>
</evidence>
<dbReference type="Proteomes" id="UP001153712">
    <property type="component" value="Chromosome 3"/>
</dbReference>
<feature type="chain" id="PRO_5040378332" evidence="15">
    <location>
        <begin position="19"/>
        <end position="1336"/>
    </location>
</feature>
<dbReference type="InterPro" id="IPR003591">
    <property type="entry name" value="Leu-rich_rpt_typical-subtyp"/>
</dbReference>
<protein>
    <submittedName>
        <fullName evidence="19">Uncharacterized protein</fullName>
    </submittedName>
</protein>
<accession>A0A9N9XQI8</accession>
<dbReference type="EMBL" id="OU900096">
    <property type="protein sequence ID" value="CAG9860489.1"/>
    <property type="molecule type" value="Genomic_DNA"/>
</dbReference>
<keyword evidence="4 14" id="KW-0812">Transmembrane</keyword>
<gene>
    <name evidence="19" type="ORF">PHYEVI_LOCUS6842</name>
</gene>
<feature type="domain" description="G-protein coupled receptors family 2 profile 1" evidence="16">
    <location>
        <begin position="309"/>
        <end position="401"/>
    </location>
</feature>
<dbReference type="Gene3D" id="1.20.1070.10">
    <property type="entry name" value="Rhodopsin 7-helix transmembrane proteins"/>
    <property type="match status" value="1"/>
</dbReference>
<keyword evidence="11" id="KW-0675">Receptor</keyword>
<feature type="compositionally biased region" description="Basic and acidic residues" evidence="13">
    <location>
        <begin position="1175"/>
        <end position="1184"/>
    </location>
</feature>
<feature type="transmembrane region" description="Helical" evidence="14">
    <location>
        <begin position="822"/>
        <end position="844"/>
    </location>
</feature>
<dbReference type="InterPro" id="IPR003599">
    <property type="entry name" value="Ig_sub"/>
</dbReference>
<dbReference type="Gene3D" id="2.60.220.50">
    <property type="match status" value="1"/>
</dbReference>
<evidence type="ECO:0000256" key="13">
    <source>
        <dbReference type="SAM" id="MobiDB-lite"/>
    </source>
</evidence>